<comment type="pathway">
    <text evidence="5">Cofactor biosynthesis; nicotinate biosynthesis; nicotinate from nicotinamide: step 1/1.</text>
</comment>
<gene>
    <name evidence="9" type="ORF">C3928_02040</name>
</gene>
<dbReference type="GO" id="GO:0019363">
    <property type="term" value="P:pyridine nucleotide biosynthetic process"/>
    <property type="evidence" value="ECO:0007669"/>
    <property type="project" value="UniProtKB-KW"/>
</dbReference>
<dbReference type="GO" id="GO:0046872">
    <property type="term" value="F:metal ion binding"/>
    <property type="evidence" value="ECO:0007669"/>
    <property type="project" value="UniProtKB-KW"/>
</dbReference>
<dbReference type="OrthoDB" id="9791276at2"/>
<evidence type="ECO:0000256" key="3">
    <source>
        <dbReference type="ARBA" id="ARBA00022723"/>
    </source>
</evidence>
<proteinExistence type="inferred from homology"/>
<reference evidence="9 10" key="1">
    <citation type="submission" date="2018-02" db="EMBL/GenBank/DDBJ databases">
        <title>Draft genome sequences of four Legionella pneumophila clinical strains isolated in Ontario.</title>
        <authorList>
            <person name="Fortuna A."/>
            <person name="Ramnarine R."/>
            <person name="Li A."/>
            <person name="Frantz C."/>
            <person name="Mallo G."/>
        </authorList>
    </citation>
    <scope>NUCLEOTIDE SEQUENCE [LARGE SCALE GENOMIC DNA]</scope>
    <source>
        <strain evidence="9 10">LG61</strain>
    </source>
</reference>
<dbReference type="PANTHER" id="PTHR11080:SF2">
    <property type="entry name" value="LD05707P"/>
    <property type="match status" value="1"/>
</dbReference>
<keyword evidence="4" id="KW-0378">Hydrolase</keyword>
<evidence type="ECO:0000256" key="6">
    <source>
        <dbReference type="ARBA" id="ARBA00039017"/>
    </source>
</evidence>
<evidence type="ECO:0000256" key="5">
    <source>
        <dbReference type="ARBA" id="ARBA00037900"/>
    </source>
</evidence>
<dbReference type="GO" id="GO:0008936">
    <property type="term" value="F:nicotinamidase activity"/>
    <property type="evidence" value="ECO:0007669"/>
    <property type="project" value="UniProtKB-EC"/>
</dbReference>
<evidence type="ECO:0000313" key="10">
    <source>
        <dbReference type="Proteomes" id="UP000239239"/>
    </source>
</evidence>
<dbReference type="Gene3D" id="3.40.50.850">
    <property type="entry name" value="Isochorismatase-like"/>
    <property type="match status" value="1"/>
</dbReference>
<protein>
    <recommendedName>
        <fullName evidence="8">Nicotinamidase</fullName>
        <ecNumber evidence="6">3.5.1.19</ecNumber>
    </recommendedName>
    <alternativeName>
        <fullName evidence="7">Nicotinamide deamidase</fullName>
    </alternativeName>
</protein>
<dbReference type="CDD" id="cd01011">
    <property type="entry name" value="nicotinamidase"/>
    <property type="match status" value="1"/>
</dbReference>
<dbReference type="EMBL" id="PQWY01000003">
    <property type="protein sequence ID" value="PPK33185.1"/>
    <property type="molecule type" value="Genomic_DNA"/>
</dbReference>
<dbReference type="PANTHER" id="PTHR11080">
    <property type="entry name" value="PYRAZINAMIDASE/NICOTINAMIDASE"/>
    <property type="match status" value="1"/>
</dbReference>
<dbReference type="SUPFAM" id="SSF52499">
    <property type="entry name" value="Isochorismatase-like hydrolases"/>
    <property type="match status" value="1"/>
</dbReference>
<organism evidence="9 10">
    <name type="scientific">Legionella pneumophila</name>
    <dbReference type="NCBI Taxonomy" id="446"/>
    <lineage>
        <taxon>Bacteria</taxon>
        <taxon>Pseudomonadati</taxon>
        <taxon>Pseudomonadota</taxon>
        <taxon>Gammaproteobacteria</taxon>
        <taxon>Legionellales</taxon>
        <taxon>Legionellaceae</taxon>
        <taxon>Legionella</taxon>
    </lineage>
</organism>
<evidence type="ECO:0000256" key="2">
    <source>
        <dbReference type="ARBA" id="ARBA00022642"/>
    </source>
</evidence>
<dbReference type="AlphaFoldDB" id="A0A2S6F6Y7"/>
<comment type="similarity">
    <text evidence="1">Belongs to the isochorismatase family.</text>
</comment>
<comment type="caution">
    <text evidence="9">The sequence shown here is derived from an EMBL/GenBank/DDBJ whole genome shotgun (WGS) entry which is preliminary data.</text>
</comment>
<dbReference type="FunFam" id="3.40.50.850:FF:000006">
    <property type="entry name" value="Bifunctional pyrazinamidase/nicotinamidase"/>
    <property type="match status" value="1"/>
</dbReference>
<accession>A0A2S6F6Y7</accession>
<evidence type="ECO:0000256" key="8">
    <source>
        <dbReference type="ARBA" id="ARBA00072277"/>
    </source>
</evidence>
<dbReference type="NCBIfam" id="NF008623">
    <property type="entry name" value="PRK11609.1"/>
    <property type="match status" value="1"/>
</dbReference>
<dbReference type="EC" id="3.5.1.19" evidence="6"/>
<dbReference type="InterPro" id="IPR000868">
    <property type="entry name" value="Isochorismatase-like_dom"/>
</dbReference>
<dbReference type="Pfam" id="PF00857">
    <property type="entry name" value="Isochorismatase"/>
    <property type="match status" value="1"/>
</dbReference>
<dbReference type="Proteomes" id="UP000239239">
    <property type="component" value="Unassembled WGS sequence"/>
</dbReference>
<name>A0A2S6F6Y7_LEGPN</name>
<sequence length="220" mass="24514">MNTQGKFMKTLIILDVQNDFMPGGSLGVPNGDAIVPVINSILHYFDLIVASQDWHPPNHISFASNHPGQKPFEKIKLGDMEQTLWPDHCVQGSIGAQFHPQLNTNPIEAIFRKGTDPNIDSYSGFYDNLHQKTTGLAGYLREKGAKELYFCGLCADICVYFTIKDAVSEGFCCSLIEDATQALVKYDFIKIKNEFIKQGVNLIDSSNLQFDVEGNPPAYF</sequence>
<keyword evidence="2" id="KW-0662">Pyridine nucleotide biosynthesis</keyword>
<dbReference type="InterPro" id="IPR036380">
    <property type="entry name" value="Isochorismatase-like_sf"/>
</dbReference>
<evidence type="ECO:0000256" key="4">
    <source>
        <dbReference type="ARBA" id="ARBA00022801"/>
    </source>
</evidence>
<evidence type="ECO:0000256" key="7">
    <source>
        <dbReference type="ARBA" id="ARBA00043224"/>
    </source>
</evidence>
<keyword evidence="3" id="KW-0479">Metal-binding</keyword>
<dbReference type="InterPro" id="IPR052347">
    <property type="entry name" value="Isochorismatase_Nicotinamidase"/>
</dbReference>
<evidence type="ECO:0000256" key="1">
    <source>
        <dbReference type="ARBA" id="ARBA00006336"/>
    </source>
</evidence>
<evidence type="ECO:0000313" key="9">
    <source>
        <dbReference type="EMBL" id="PPK33185.1"/>
    </source>
</evidence>